<feature type="signal peptide" evidence="1">
    <location>
        <begin position="1"/>
        <end position="22"/>
    </location>
</feature>
<reference evidence="2 3" key="1">
    <citation type="submission" date="2024-08" db="EMBL/GenBank/DDBJ databases">
        <authorList>
            <person name="Cucini C."/>
            <person name="Frati F."/>
        </authorList>
    </citation>
    <scope>NUCLEOTIDE SEQUENCE [LARGE SCALE GENOMIC DNA]</scope>
</reference>
<keyword evidence="1" id="KW-0732">Signal</keyword>
<keyword evidence="3" id="KW-1185">Reference proteome</keyword>
<organism evidence="2 3">
    <name type="scientific">Orchesella dallaii</name>
    <dbReference type="NCBI Taxonomy" id="48710"/>
    <lineage>
        <taxon>Eukaryota</taxon>
        <taxon>Metazoa</taxon>
        <taxon>Ecdysozoa</taxon>
        <taxon>Arthropoda</taxon>
        <taxon>Hexapoda</taxon>
        <taxon>Collembola</taxon>
        <taxon>Entomobryomorpha</taxon>
        <taxon>Entomobryoidea</taxon>
        <taxon>Orchesellidae</taxon>
        <taxon>Orchesellinae</taxon>
        <taxon>Orchesella</taxon>
    </lineage>
</organism>
<evidence type="ECO:0000313" key="3">
    <source>
        <dbReference type="Proteomes" id="UP001642540"/>
    </source>
</evidence>
<feature type="chain" id="PRO_5046730206" evidence="1">
    <location>
        <begin position="23"/>
        <end position="202"/>
    </location>
</feature>
<sequence>MGFYFDLCLLLSVLTLWSTSHAYATRLKRYAKDQLWANLAGSRSISSMSVLDKPCEKWMELYQSYKGIRTLSQLINNAYGNMTTAFIAESILYHSMNMDAIFLTNDGFNQARLIFFILSSSSTFIFSADICTQMDSLKGWLSNDENRRNVPLDELNVVLHELQTTVIGIRGSNIFTITYSLVWNSRGLNNGNGGGGGSGIRQ</sequence>
<proteinExistence type="predicted"/>
<dbReference type="EMBL" id="CAXLJM020000046">
    <property type="protein sequence ID" value="CAL8110853.1"/>
    <property type="molecule type" value="Genomic_DNA"/>
</dbReference>
<dbReference type="Proteomes" id="UP001642540">
    <property type="component" value="Unassembled WGS sequence"/>
</dbReference>
<evidence type="ECO:0000313" key="2">
    <source>
        <dbReference type="EMBL" id="CAL8110853.1"/>
    </source>
</evidence>
<accession>A0ABP1QSD1</accession>
<name>A0ABP1QSD1_9HEXA</name>
<evidence type="ECO:0000256" key="1">
    <source>
        <dbReference type="SAM" id="SignalP"/>
    </source>
</evidence>
<protein>
    <submittedName>
        <fullName evidence="2">Uncharacterized protein</fullName>
    </submittedName>
</protein>
<gene>
    <name evidence="2" type="ORF">ODALV1_LOCUS14489</name>
</gene>
<comment type="caution">
    <text evidence="2">The sequence shown here is derived from an EMBL/GenBank/DDBJ whole genome shotgun (WGS) entry which is preliminary data.</text>
</comment>